<keyword evidence="1" id="KW-1133">Transmembrane helix</keyword>
<name>A0A239XKJ8_9FLAO</name>
<evidence type="ECO:0000313" key="3">
    <source>
        <dbReference type="Proteomes" id="UP000215196"/>
    </source>
</evidence>
<evidence type="ECO:0000256" key="1">
    <source>
        <dbReference type="SAM" id="Phobius"/>
    </source>
</evidence>
<protein>
    <recommendedName>
        <fullName evidence="4">YtxH domain-containing protein</fullName>
    </recommendedName>
</protein>
<dbReference type="Proteomes" id="UP000215196">
    <property type="component" value="Chromosome 1"/>
</dbReference>
<keyword evidence="1" id="KW-0812">Transmembrane</keyword>
<dbReference type="Pfam" id="PF19628">
    <property type="entry name" value="DUF6132"/>
    <property type="match status" value="1"/>
</dbReference>
<keyword evidence="3" id="KW-1185">Reference proteome</keyword>
<dbReference type="KEGG" id="ctak:4412677_01593"/>
<feature type="transmembrane region" description="Helical" evidence="1">
    <location>
        <begin position="12"/>
        <end position="30"/>
    </location>
</feature>
<dbReference type="EMBL" id="LT906465">
    <property type="protein sequence ID" value="SNV46458.1"/>
    <property type="molecule type" value="Genomic_DNA"/>
</dbReference>
<dbReference type="AlphaFoldDB" id="A0A239XKJ8"/>
<evidence type="ECO:0008006" key="4">
    <source>
        <dbReference type="Google" id="ProtNLM"/>
    </source>
</evidence>
<gene>
    <name evidence="2" type="ORF">SAMEA4412677_01593</name>
</gene>
<dbReference type="InterPro" id="IPR045764">
    <property type="entry name" value="DUF6132"/>
</dbReference>
<organism evidence="2 3">
    <name type="scientific">Chryseobacterium taklimakanense</name>
    <dbReference type="NCBI Taxonomy" id="536441"/>
    <lineage>
        <taxon>Bacteria</taxon>
        <taxon>Pseudomonadati</taxon>
        <taxon>Bacteroidota</taxon>
        <taxon>Flavobacteriia</taxon>
        <taxon>Flavobacteriales</taxon>
        <taxon>Weeksellaceae</taxon>
        <taxon>Chryseobacterium group</taxon>
        <taxon>Chryseobacterium</taxon>
    </lineage>
</organism>
<keyword evidence="1" id="KW-0472">Membrane</keyword>
<dbReference type="RefSeq" id="WP_095072125.1">
    <property type="nucleotide sequence ID" value="NZ_LT906465.1"/>
</dbReference>
<sequence length="70" mass="7681">MKEFITQYKLSIAGVMIGAILGYAYYYFIGCTTGSCAITSKPVNSTVYGSVMAYLLFSVFEKSKKPQDNA</sequence>
<evidence type="ECO:0000313" key="2">
    <source>
        <dbReference type="EMBL" id="SNV46458.1"/>
    </source>
</evidence>
<proteinExistence type="predicted"/>
<reference evidence="2 3" key="1">
    <citation type="submission" date="2017-06" db="EMBL/GenBank/DDBJ databases">
        <authorList>
            <consortium name="Pathogen Informatics"/>
        </authorList>
    </citation>
    <scope>NUCLEOTIDE SEQUENCE [LARGE SCALE GENOMIC DNA]</scope>
    <source>
        <strain evidence="2 3">NCTC13490</strain>
    </source>
</reference>
<accession>A0A239XKJ8</accession>